<dbReference type="GO" id="GO:0008270">
    <property type="term" value="F:zinc ion binding"/>
    <property type="evidence" value="ECO:0007669"/>
    <property type="project" value="UniProtKB-KW"/>
</dbReference>
<dbReference type="EMBL" id="JAAWWB010000020">
    <property type="protein sequence ID" value="KAG6756936.1"/>
    <property type="molecule type" value="Genomic_DNA"/>
</dbReference>
<accession>A0A8X8CCD6</accession>
<feature type="compositionally biased region" description="Basic residues" evidence="2">
    <location>
        <begin position="240"/>
        <end position="249"/>
    </location>
</feature>
<feature type="region of interest" description="Disordered" evidence="2">
    <location>
        <begin position="546"/>
        <end position="578"/>
    </location>
</feature>
<proteinExistence type="predicted"/>
<evidence type="ECO:0000256" key="1">
    <source>
        <dbReference type="PROSITE-ProRule" id="PRU00047"/>
    </source>
</evidence>
<dbReference type="GO" id="GO:0003676">
    <property type="term" value="F:nucleic acid binding"/>
    <property type="evidence" value="ECO:0007669"/>
    <property type="project" value="InterPro"/>
</dbReference>
<dbReference type="AlphaFoldDB" id="A0A8X8CCD6"/>
<feature type="compositionally biased region" description="Basic and acidic residues" evidence="2">
    <location>
        <begin position="220"/>
        <end position="233"/>
    </location>
</feature>
<dbReference type="InterPro" id="IPR057670">
    <property type="entry name" value="SH3_retrovirus"/>
</dbReference>
<dbReference type="InterPro" id="IPR001878">
    <property type="entry name" value="Znf_CCHC"/>
</dbReference>
<dbReference type="PANTHER" id="PTHR35317">
    <property type="entry name" value="OS04G0629600 PROTEIN"/>
    <property type="match status" value="1"/>
</dbReference>
<evidence type="ECO:0000313" key="4">
    <source>
        <dbReference type="EMBL" id="KAG6756936.1"/>
    </source>
</evidence>
<keyword evidence="1" id="KW-0863">Zinc-finger</keyword>
<comment type="caution">
    <text evidence="4">The sequence shown here is derived from an EMBL/GenBank/DDBJ whole genome shotgun (WGS) entry which is preliminary data.</text>
</comment>
<dbReference type="PROSITE" id="PS50158">
    <property type="entry name" value="ZF_CCHC"/>
    <property type="match status" value="1"/>
</dbReference>
<sequence length="750" mass="83974">MAGVEGDQSKTLAVVNANWRRGASIPIHYPMLSETNYGIWAVKMKIILRSLGVWSAIEGADTDDDKDQGAMVAISQAVPDDVMMAIAEKQTAKEAWDALREMRIGEDRVKKARVQVLKRQLYKVHMQDSETVNEYSMRLTALVGEIRSLGAKLEESEVVEKLFSSVPDRFIQIIGTIEQFGDVDTMSVSEAIGRLRTFEEGLKGRSHTESTGEQLLFTQTEREARTPKAKKYESFSNNKRGGRHWRGHGSGRGYGGGRGNGQRTNEDRKPQNFDKSKVKCFNCNEFGHFAKDCSKPNRRERANFVTTQIDDEPALLMAETYVINHSIQNEHVLLHEDKVVPEIKGTREKAWYLDTGASNHMTGCIEKFAEIDTTITGSVKFGDGSTVKIQGRGSVLLEDFTGEHRILTNVYYIPMLKSNIISLGQLDENGCKVVIEGGVMTILDRLQRLLAKVKRSSNRLYVLNIAPALPECFLGYRMFDPKTKQVVVTRDAVFDEEKKWDWTDSSATESKPAKDNFTVLYFPVAVSSDAAHQRIEEEMLYPNMASPQPGFYQSGEPENTSAGSNRADGFGSGNAQTPVSFPVEQMASEFIHPEASETPTRITLKQSGFAKKVLEKCGMKNCNSTQIPMEPRLKLNKDSLEPPVDVTLYRSIVGSLRYLLHTRPNLAFAVGMADRLAKIGQEGFAAIDEHFGRAKRRPPVMKVPYAHPAYYYVHQANQIPATKLIDSNEAAQRYKGRVYIDYPKGKPVPF</sequence>
<keyword evidence="1" id="KW-0862">Zinc</keyword>
<dbReference type="OrthoDB" id="5378265at2759"/>
<feature type="domain" description="CCHC-type" evidence="3">
    <location>
        <begin position="279"/>
        <end position="295"/>
    </location>
</feature>
<gene>
    <name evidence="4" type="ORF">POTOM_037235</name>
</gene>
<organism evidence="4 5">
    <name type="scientific">Populus tomentosa</name>
    <name type="common">Chinese white poplar</name>
    <dbReference type="NCBI Taxonomy" id="118781"/>
    <lineage>
        <taxon>Eukaryota</taxon>
        <taxon>Viridiplantae</taxon>
        <taxon>Streptophyta</taxon>
        <taxon>Embryophyta</taxon>
        <taxon>Tracheophyta</taxon>
        <taxon>Spermatophyta</taxon>
        <taxon>Magnoliopsida</taxon>
        <taxon>eudicotyledons</taxon>
        <taxon>Gunneridae</taxon>
        <taxon>Pentapetalae</taxon>
        <taxon>rosids</taxon>
        <taxon>fabids</taxon>
        <taxon>Malpighiales</taxon>
        <taxon>Salicaceae</taxon>
        <taxon>Saliceae</taxon>
        <taxon>Populus</taxon>
    </lineage>
</organism>
<dbReference type="Pfam" id="PF25597">
    <property type="entry name" value="SH3_retrovirus"/>
    <property type="match status" value="1"/>
</dbReference>
<evidence type="ECO:0000313" key="5">
    <source>
        <dbReference type="Proteomes" id="UP000886885"/>
    </source>
</evidence>
<dbReference type="Pfam" id="PF00098">
    <property type="entry name" value="zf-CCHC"/>
    <property type="match status" value="1"/>
</dbReference>
<reference evidence="4" key="1">
    <citation type="journal article" date="2020" name="bioRxiv">
        <title>Hybrid origin of Populus tomentosa Carr. identified through genome sequencing and phylogenomic analysis.</title>
        <authorList>
            <person name="An X."/>
            <person name="Gao K."/>
            <person name="Chen Z."/>
            <person name="Li J."/>
            <person name="Yang X."/>
            <person name="Yang X."/>
            <person name="Zhou J."/>
            <person name="Guo T."/>
            <person name="Zhao T."/>
            <person name="Huang S."/>
            <person name="Miao D."/>
            <person name="Khan W.U."/>
            <person name="Rao P."/>
            <person name="Ye M."/>
            <person name="Lei B."/>
            <person name="Liao W."/>
            <person name="Wang J."/>
            <person name="Ji L."/>
            <person name="Li Y."/>
            <person name="Guo B."/>
            <person name="Mustafa N.S."/>
            <person name="Li S."/>
            <person name="Yun Q."/>
            <person name="Keller S.R."/>
            <person name="Mao J."/>
            <person name="Zhang R."/>
            <person name="Strauss S.H."/>
        </authorList>
    </citation>
    <scope>NUCLEOTIDE SEQUENCE</scope>
    <source>
        <strain evidence="4">GM15</strain>
        <tissue evidence="4">Leaf</tissue>
    </source>
</reference>
<dbReference type="Pfam" id="PF22936">
    <property type="entry name" value="Pol_BBD"/>
    <property type="match status" value="1"/>
</dbReference>
<protein>
    <recommendedName>
        <fullName evidence="3">CCHC-type domain-containing protein</fullName>
    </recommendedName>
</protein>
<dbReference type="Proteomes" id="UP000886885">
    <property type="component" value="Chromosome 10D"/>
</dbReference>
<dbReference type="SMART" id="SM00343">
    <property type="entry name" value="ZnF_C2HC"/>
    <property type="match status" value="1"/>
</dbReference>
<dbReference type="Pfam" id="PF14223">
    <property type="entry name" value="Retrotran_gag_2"/>
    <property type="match status" value="1"/>
</dbReference>
<evidence type="ECO:0000259" key="3">
    <source>
        <dbReference type="PROSITE" id="PS50158"/>
    </source>
</evidence>
<name>A0A8X8CCD6_POPTO</name>
<keyword evidence="1" id="KW-0479">Metal-binding</keyword>
<keyword evidence="5" id="KW-1185">Reference proteome</keyword>
<dbReference type="PANTHER" id="PTHR35317:SF38">
    <property type="entry name" value="RNA-DIRECTED DNA POLYMERASE"/>
    <property type="match status" value="1"/>
</dbReference>
<evidence type="ECO:0000256" key="2">
    <source>
        <dbReference type="SAM" id="MobiDB-lite"/>
    </source>
</evidence>
<feature type="region of interest" description="Disordered" evidence="2">
    <location>
        <begin position="203"/>
        <end position="272"/>
    </location>
</feature>
<feature type="compositionally biased region" description="Gly residues" evidence="2">
    <location>
        <begin position="250"/>
        <end position="260"/>
    </location>
</feature>
<dbReference type="InterPro" id="IPR054722">
    <property type="entry name" value="PolX-like_BBD"/>
</dbReference>